<keyword evidence="3" id="KW-1185">Reference proteome</keyword>
<evidence type="ECO:0008006" key="4">
    <source>
        <dbReference type="Google" id="ProtNLM"/>
    </source>
</evidence>
<evidence type="ECO:0000313" key="3">
    <source>
        <dbReference type="Proteomes" id="UP000320461"/>
    </source>
</evidence>
<accession>A0A4Y3KG13</accession>
<dbReference type="RefSeq" id="WP_141368959.1">
    <property type="nucleotide sequence ID" value="NZ_BJLQ01000004.1"/>
</dbReference>
<feature type="compositionally biased region" description="Basic and acidic residues" evidence="1">
    <location>
        <begin position="1"/>
        <end position="16"/>
    </location>
</feature>
<dbReference type="AlphaFoldDB" id="A0A4Y3KG13"/>
<reference evidence="2 3" key="1">
    <citation type="submission" date="2019-06" db="EMBL/GenBank/DDBJ databases">
        <title>Whole genome shotgun sequence of Cellulomonas gelida NBRC 3748.</title>
        <authorList>
            <person name="Hosoyama A."/>
            <person name="Uohara A."/>
            <person name="Ohji S."/>
            <person name="Ichikawa N."/>
        </authorList>
    </citation>
    <scope>NUCLEOTIDE SEQUENCE [LARGE SCALE GENOMIC DNA]</scope>
    <source>
        <strain evidence="2 3">NBRC 3748</strain>
    </source>
</reference>
<feature type="compositionally biased region" description="Basic and acidic residues" evidence="1">
    <location>
        <begin position="32"/>
        <end position="43"/>
    </location>
</feature>
<evidence type="ECO:0000313" key="2">
    <source>
        <dbReference type="EMBL" id="GEA83411.1"/>
    </source>
</evidence>
<feature type="compositionally biased region" description="Low complexity" evidence="1">
    <location>
        <begin position="269"/>
        <end position="291"/>
    </location>
</feature>
<evidence type="ECO:0000256" key="1">
    <source>
        <dbReference type="SAM" id="MobiDB-lite"/>
    </source>
</evidence>
<dbReference type="InterPro" id="IPR052913">
    <property type="entry name" value="Glycopeptide_resist_protein"/>
</dbReference>
<dbReference type="OrthoDB" id="9813301at2"/>
<dbReference type="EMBL" id="BJLQ01000004">
    <property type="protein sequence ID" value="GEA83411.1"/>
    <property type="molecule type" value="Genomic_DNA"/>
</dbReference>
<dbReference type="Pfam" id="PF04294">
    <property type="entry name" value="VanW"/>
    <property type="match status" value="1"/>
</dbReference>
<gene>
    <name evidence="2" type="ORF">CGE01nite_06620</name>
</gene>
<feature type="compositionally biased region" description="Acidic residues" evidence="1">
    <location>
        <begin position="78"/>
        <end position="133"/>
    </location>
</feature>
<feature type="compositionally biased region" description="Pro residues" evidence="1">
    <location>
        <begin position="462"/>
        <end position="480"/>
    </location>
</feature>
<dbReference type="InterPro" id="IPR007391">
    <property type="entry name" value="Vancomycin_resist_VanW"/>
</dbReference>
<feature type="region of interest" description="Disordered" evidence="1">
    <location>
        <begin position="376"/>
        <end position="508"/>
    </location>
</feature>
<organism evidence="2 3">
    <name type="scientific">Cellulomonas gelida</name>
    <dbReference type="NCBI Taxonomy" id="1712"/>
    <lineage>
        <taxon>Bacteria</taxon>
        <taxon>Bacillati</taxon>
        <taxon>Actinomycetota</taxon>
        <taxon>Actinomycetes</taxon>
        <taxon>Micrococcales</taxon>
        <taxon>Cellulomonadaceae</taxon>
        <taxon>Cellulomonas</taxon>
    </lineage>
</organism>
<feature type="compositionally biased region" description="Basic and acidic residues" evidence="1">
    <location>
        <begin position="134"/>
        <end position="148"/>
    </location>
</feature>
<dbReference type="PANTHER" id="PTHR35788:SF1">
    <property type="entry name" value="EXPORTED PROTEIN"/>
    <property type="match status" value="1"/>
</dbReference>
<protein>
    <recommendedName>
        <fullName evidence="4">Peptidoglycan binding domain-containing protein</fullName>
    </recommendedName>
</protein>
<sequence length="1073" mass="109952">MTDRTDVDSPDHDEPSKPASGDEVVWPVWGAGERRAALHDETRQIPVVTEAPPADEPTEPTEPSDERAPDEPVAADEPAVDETTADETTAEEPPVDEPSVDETTADEPAADEPDEPAVVETNADEVADEAPSDEPEHAEPAADEHPSDEPAVVETNADEVARDAASVDEASAHETASDEAADTVASDTVASDTVASDTVASDTSASDEVTDEPASAEAEPEPASVEIADEPAPGVTGEAVSGASSAPSEDVAPEGPEQVAPQSDDQRAEPSVVEPVEPTESAAPEAAEPVAGTDESTTAPSAQALAADTTPAAESVAAAETSVSADEAGSEAPAAVTDEPAATTPRAAETVVMAPATDETVVMAPTVDETVVTTPQARTAPAGPAAAAAPAPVTPAPAAQAPAVQQPVVQQPAVQQPTVRQPTVQQPTGGVAPGAVPERSSVLPGRADRTSVLPAATAASPAPTPAPAPADPTQPLPPVGPARVTAGTVPQAPREPSPFDAFEPEERERRWPRRLLIGAGVLVVLGGAYVGASYATADRVPRGASVAGVDIGGLSSDEAVARLDDELSSSTGTTVAVQANDVQATLEPQTAGLSFDAQATVDGLTGVDLADPLRLWHQVAGLGESDPVTQVDEAKLTGALEALGTSLSLAPVDGAVLFVDGGAVLTDAAEGWALDEDAAADVVARDWLVAAQPIVLPTQVVEPAITQAAAQAALDEVAEPLVSAPISVTVADKLAVLQPATLAAAASMQPEDGRLVLQLDGEALAQEVVAQLPEGVLTSASDAHFEFQDDKPVLVPGEPGTTVAADDVASAVAAVADAQDRTAAVELSQTDPSETTEAMEKLGIKEIVSEFSTPLTSEPRRTKNIAQGLANISGVLVRPGETFSLTDSLGPIDGAHGFVQAGAIVNGEHSDAWGGGLSQVSTTTFNAAYLAGMEDVDHTPHSEWFSRYPEGREATIFTGSIDMKWKNTTPYGALVQGWVSGGRAYVRIWGTKYYTVESTTSGRSGVVQPSTVYSDSKTCSPQSAGNPGFSVTVTRKLFLDGKLEETTSNSWRYKPQNRVVCGEPPKKDDEEKD</sequence>
<feature type="region of interest" description="Disordered" evidence="1">
    <location>
        <begin position="1"/>
        <end position="349"/>
    </location>
</feature>
<comment type="caution">
    <text evidence="2">The sequence shown here is derived from an EMBL/GenBank/DDBJ whole genome shotgun (WGS) entry which is preliminary data.</text>
</comment>
<feature type="compositionally biased region" description="Low complexity" evidence="1">
    <location>
        <begin position="182"/>
        <end position="224"/>
    </location>
</feature>
<feature type="compositionally biased region" description="Low complexity" evidence="1">
    <location>
        <begin position="302"/>
        <end position="327"/>
    </location>
</feature>
<proteinExistence type="predicted"/>
<dbReference type="PANTHER" id="PTHR35788">
    <property type="entry name" value="EXPORTED PROTEIN-RELATED"/>
    <property type="match status" value="1"/>
</dbReference>
<feature type="region of interest" description="Disordered" evidence="1">
    <location>
        <begin position="1000"/>
        <end position="1026"/>
    </location>
</feature>
<feature type="compositionally biased region" description="Low complexity" evidence="1">
    <location>
        <begin position="337"/>
        <end position="349"/>
    </location>
</feature>
<name>A0A4Y3KG13_9CELL</name>
<feature type="compositionally biased region" description="Low complexity" evidence="1">
    <location>
        <begin position="376"/>
        <end position="429"/>
    </location>
</feature>
<dbReference type="Proteomes" id="UP000320461">
    <property type="component" value="Unassembled WGS sequence"/>
</dbReference>